<name>A0A1B1AUW5_9ACTN</name>
<evidence type="ECO:0000313" key="1">
    <source>
        <dbReference type="EMBL" id="ANP50368.1"/>
    </source>
</evidence>
<dbReference type="KEGG" id="sgs:AVL59_12730"/>
<dbReference type="AlphaFoldDB" id="A0A1B1AUW5"/>
<dbReference type="Proteomes" id="UP001519309">
    <property type="component" value="Unassembled WGS sequence"/>
</dbReference>
<reference evidence="2 4" key="2">
    <citation type="submission" date="2021-03" db="EMBL/GenBank/DDBJ databases">
        <title>Genomic Encyclopedia of Type Strains, Phase IV (KMG-IV): sequencing the most valuable type-strain genomes for metagenomic binning, comparative biology and taxonomic classification.</title>
        <authorList>
            <person name="Goeker M."/>
        </authorList>
    </citation>
    <scope>NUCLEOTIDE SEQUENCE [LARGE SCALE GENOMIC DNA]</scope>
    <source>
        <strain evidence="2 4">DSM 40499</strain>
    </source>
</reference>
<dbReference type="EMBL" id="JAGGLP010000002">
    <property type="protein sequence ID" value="MBP2047945.1"/>
    <property type="molecule type" value="Genomic_DNA"/>
</dbReference>
<organism evidence="1 3">
    <name type="scientific">Streptomyces griseochromogenes</name>
    <dbReference type="NCBI Taxonomy" id="68214"/>
    <lineage>
        <taxon>Bacteria</taxon>
        <taxon>Bacillati</taxon>
        <taxon>Actinomycetota</taxon>
        <taxon>Actinomycetes</taxon>
        <taxon>Kitasatosporales</taxon>
        <taxon>Streptomycetaceae</taxon>
        <taxon>Streptomyces</taxon>
    </lineage>
</organism>
<keyword evidence="4" id="KW-1185">Reference proteome</keyword>
<gene>
    <name evidence="1" type="ORF">AVL59_12730</name>
    <name evidence="2" type="ORF">J2Z21_000869</name>
</gene>
<dbReference type="OrthoDB" id="3871273at2"/>
<dbReference type="EMBL" id="CP016279">
    <property type="protein sequence ID" value="ANP50368.1"/>
    <property type="molecule type" value="Genomic_DNA"/>
</dbReference>
<dbReference type="Proteomes" id="UP000092659">
    <property type="component" value="Chromosome"/>
</dbReference>
<dbReference type="RefSeq" id="WP_067302961.1">
    <property type="nucleotide sequence ID" value="NZ_CP016279.1"/>
</dbReference>
<evidence type="ECO:0000313" key="2">
    <source>
        <dbReference type="EMBL" id="MBP2047945.1"/>
    </source>
</evidence>
<proteinExistence type="predicted"/>
<accession>A0A1B1AUW5</accession>
<evidence type="ECO:0000313" key="4">
    <source>
        <dbReference type="Proteomes" id="UP001519309"/>
    </source>
</evidence>
<evidence type="ECO:0000313" key="3">
    <source>
        <dbReference type="Proteomes" id="UP000092659"/>
    </source>
</evidence>
<reference evidence="1 3" key="1">
    <citation type="submission" date="2016-06" db="EMBL/GenBank/DDBJ databases">
        <title>Complete genome sequence of Streptomyces griseochromogenes ATCC 14511, the Blasticidin S producer.</title>
        <authorList>
            <person name="Wu L."/>
        </authorList>
    </citation>
    <scope>NUCLEOTIDE SEQUENCE [LARGE SCALE GENOMIC DNA]</scope>
    <source>
        <strain evidence="1 3">ATCC 14511</strain>
    </source>
</reference>
<sequence length="121" mass="13412">MAVFQLGEVPTGFVFNENGGLIHYRYGLLLAIPQPNQAGAPAPWGDAYFSLGSSWVDVRLKVQMHDGTNWLPAVDWDVNQGSSRYTKKLPQGIQKIHVGRVKKSSSDVVDDNPVGWLLEYV</sequence>
<protein>
    <submittedName>
        <fullName evidence="1">Uncharacterized protein</fullName>
    </submittedName>
</protein>